<feature type="compositionally biased region" description="Polar residues" evidence="1">
    <location>
        <begin position="131"/>
        <end position="142"/>
    </location>
</feature>
<feature type="compositionally biased region" description="Polar residues" evidence="1">
    <location>
        <begin position="345"/>
        <end position="354"/>
    </location>
</feature>
<gene>
    <name evidence="3" type="ORF">Cpir12675_004180</name>
</gene>
<feature type="compositionally biased region" description="Low complexity" evidence="1">
    <location>
        <begin position="288"/>
        <end position="305"/>
    </location>
</feature>
<feature type="region of interest" description="Disordered" evidence="1">
    <location>
        <begin position="702"/>
        <end position="726"/>
    </location>
</feature>
<proteinExistence type="predicted"/>
<dbReference type="Proteomes" id="UP001583280">
    <property type="component" value="Unassembled WGS sequence"/>
</dbReference>
<dbReference type="Pfam" id="PF15456">
    <property type="entry name" value="Uds1"/>
    <property type="match status" value="1"/>
</dbReference>
<feature type="region of interest" description="Disordered" evidence="1">
    <location>
        <begin position="546"/>
        <end position="579"/>
    </location>
</feature>
<feature type="compositionally biased region" description="Polar residues" evidence="1">
    <location>
        <begin position="25"/>
        <end position="34"/>
    </location>
</feature>
<protein>
    <recommendedName>
        <fullName evidence="2">Up-regulated during septation protein 1 domain-containing protein</fullName>
    </recommendedName>
</protein>
<organism evidence="3 4">
    <name type="scientific">Ceratocystis pirilliformis</name>
    <dbReference type="NCBI Taxonomy" id="259994"/>
    <lineage>
        <taxon>Eukaryota</taxon>
        <taxon>Fungi</taxon>
        <taxon>Dikarya</taxon>
        <taxon>Ascomycota</taxon>
        <taxon>Pezizomycotina</taxon>
        <taxon>Sordariomycetes</taxon>
        <taxon>Hypocreomycetidae</taxon>
        <taxon>Microascales</taxon>
        <taxon>Ceratocystidaceae</taxon>
        <taxon>Ceratocystis</taxon>
    </lineage>
</organism>
<dbReference type="EMBL" id="JAWDJO010000113">
    <property type="protein sequence ID" value="KAL1893247.1"/>
    <property type="molecule type" value="Genomic_DNA"/>
</dbReference>
<keyword evidence="4" id="KW-1185">Reference proteome</keyword>
<feature type="compositionally biased region" description="Low complexity" evidence="1">
    <location>
        <begin position="704"/>
        <end position="715"/>
    </location>
</feature>
<feature type="region of interest" description="Disordered" evidence="1">
    <location>
        <begin position="483"/>
        <end position="515"/>
    </location>
</feature>
<feature type="compositionally biased region" description="Low complexity" evidence="1">
    <location>
        <begin position="153"/>
        <end position="165"/>
    </location>
</feature>
<comment type="caution">
    <text evidence="3">The sequence shown here is derived from an EMBL/GenBank/DDBJ whole genome shotgun (WGS) entry which is preliminary data.</text>
</comment>
<evidence type="ECO:0000313" key="3">
    <source>
        <dbReference type="EMBL" id="KAL1893247.1"/>
    </source>
</evidence>
<feature type="compositionally biased region" description="Low complexity" evidence="1">
    <location>
        <begin position="175"/>
        <end position="192"/>
    </location>
</feature>
<feature type="region of interest" description="Disordered" evidence="1">
    <location>
        <begin position="323"/>
        <end position="354"/>
    </location>
</feature>
<evidence type="ECO:0000313" key="4">
    <source>
        <dbReference type="Proteomes" id="UP001583280"/>
    </source>
</evidence>
<feature type="compositionally biased region" description="Basic and acidic residues" evidence="1">
    <location>
        <begin position="629"/>
        <end position="645"/>
    </location>
</feature>
<name>A0ABR3YZA3_9PEZI</name>
<dbReference type="InterPro" id="IPR029191">
    <property type="entry name" value="Uds1"/>
</dbReference>
<feature type="domain" description="Up-regulated during septation protein 1" evidence="2">
    <location>
        <begin position="364"/>
        <end position="476"/>
    </location>
</feature>
<feature type="region of interest" description="Disordered" evidence="1">
    <location>
        <begin position="114"/>
        <end position="192"/>
    </location>
</feature>
<feature type="region of interest" description="Disordered" evidence="1">
    <location>
        <begin position="23"/>
        <end position="101"/>
    </location>
</feature>
<evidence type="ECO:0000256" key="1">
    <source>
        <dbReference type="SAM" id="MobiDB-lite"/>
    </source>
</evidence>
<feature type="region of interest" description="Disordered" evidence="1">
    <location>
        <begin position="205"/>
        <end position="305"/>
    </location>
</feature>
<feature type="compositionally biased region" description="Polar residues" evidence="1">
    <location>
        <begin position="215"/>
        <end position="228"/>
    </location>
</feature>
<sequence length="737" mass="78103">MASIAAPSPAIDVSRKYQLFPKTQAADSGLSQPATFRLRKDPATASSPASSLGSVSGSTRRRKVNVPEIEPMTTVQEAAMDSPTVPGLRPTFERSASGPGSSWRAHIVDFVNPAASSASSPSKDSSLAGATTSIKRSNSPSKNLAPLMIPKNSARSAASVSSRFRNGSSLDRCTSASASSSLSSSASSSLSSSASSAYASNYTYRPEGSPAGRRSPQTVYQNQESRLSPHQWERATTPPAGSPPSVPSKSPITSALHHIQNSLHSRDLSDSSASSRIMDRGRPRKRSPSSSTTSTATSTSTSASVSTIASSVNSATYPQTFYHADIPSPKRSPSSERRAFESLPTGMTLSSATSTLSGPELLSLRAQAHEQACRFKILRASDVDELSRELRVLDERIEMLGAEYFNMRGTRRNLHGRVMTLLRARPRVSLDALSRQEEALCELDARIDEMTAQMATVENRRMRVRQKLLEHVAAAAMIPVMQPTAPPKSLAPSPSHHHTSTLSTPPRSPVKPFLAPLNTLPSEREISRSVSASALRSAAAESAAASLQRQTQFQAPPRSSSIRRPTINFPAPPSASGSITVRGKTESIYIYAGSDVFGLASVTEGENAIPPPPPPASEKTSKLATAAHKLRDTERRQVQRSRSHEVLSSGSFEAPRKSPTPPTPTSRSAKMLQTPSSQLASSAASVRSFSDLPLLPSVAFVPGATSTSASSTPATSHDEGASSDSEVMFLTSAVFSG</sequence>
<feature type="compositionally biased region" description="Polar residues" evidence="1">
    <location>
        <begin position="548"/>
        <end position="563"/>
    </location>
</feature>
<accession>A0ABR3YZA3</accession>
<reference evidence="3 4" key="1">
    <citation type="journal article" date="2024" name="IMA Fungus">
        <title>IMA Genome - F19 : A genome assembly and annotation guide to empower mycologists, including annotated draft genome sequences of Ceratocystis pirilliformis, Diaporthe australafricana, Fusarium ophioides, Paecilomyces lecythidis, and Sporothrix stenoceras.</title>
        <authorList>
            <person name="Aylward J."/>
            <person name="Wilson A.M."/>
            <person name="Visagie C.M."/>
            <person name="Spraker J."/>
            <person name="Barnes I."/>
            <person name="Buitendag C."/>
            <person name="Ceriani C."/>
            <person name="Del Mar Angel L."/>
            <person name="du Plessis D."/>
            <person name="Fuchs T."/>
            <person name="Gasser K."/>
            <person name="Kramer D."/>
            <person name="Li W."/>
            <person name="Munsamy K."/>
            <person name="Piso A."/>
            <person name="Price J.L."/>
            <person name="Sonnekus B."/>
            <person name="Thomas C."/>
            <person name="van der Nest A."/>
            <person name="van Dijk A."/>
            <person name="van Heerden A."/>
            <person name="van Vuuren N."/>
            <person name="Yilmaz N."/>
            <person name="Duong T.A."/>
            <person name="van der Merwe N.A."/>
            <person name="Wingfield M.J."/>
            <person name="Wingfield B.D."/>
        </authorList>
    </citation>
    <scope>NUCLEOTIDE SEQUENCE [LARGE SCALE GENOMIC DNA]</scope>
    <source>
        <strain evidence="3 4">CMW 12675</strain>
    </source>
</reference>
<feature type="region of interest" description="Disordered" evidence="1">
    <location>
        <begin position="604"/>
        <end position="623"/>
    </location>
</feature>
<feature type="compositionally biased region" description="Low complexity" evidence="1">
    <location>
        <begin position="43"/>
        <end position="58"/>
    </location>
</feature>
<feature type="region of interest" description="Disordered" evidence="1">
    <location>
        <begin position="629"/>
        <end position="679"/>
    </location>
</feature>
<evidence type="ECO:0000259" key="2">
    <source>
        <dbReference type="Pfam" id="PF15456"/>
    </source>
</evidence>
<feature type="compositionally biased region" description="Low complexity" evidence="1">
    <location>
        <begin position="114"/>
        <end position="130"/>
    </location>
</feature>